<proteinExistence type="predicted"/>
<feature type="compositionally biased region" description="Basic and acidic residues" evidence="1">
    <location>
        <begin position="26"/>
        <end position="39"/>
    </location>
</feature>
<evidence type="ECO:0000313" key="2">
    <source>
        <dbReference type="EMBL" id="VDM67831.1"/>
    </source>
</evidence>
<feature type="compositionally biased region" description="Low complexity" evidence="1">
    <location>
        <begin position="40"/>
        <end position="54"/>
    </location>
</feature>
<reference evidence="2 3" key="1">
    <citation type="submission" date="2018-11" db="EMBL/GenBank/DDBJ databases">
        <authorList>
            <consortium name="Pathogen Informatics"/>
        </authorList>
    </citation>
    <scope>NUCLEOTIDE SEQUENCE [LARGE SCALE GENOMIC DNA]</scope>
</reference>
<sequence length="171" mass="17761">MIFFPGDREASVGRTSANRRGSASKESTESMDRSSDERAPPITTTASPTAPTVPLSLPTTTAANPPVLGIRRKSQGLSVSRSNRRGTGPVLAEDIHAAVSARQTAETGANVTTTRASSTDPVISATTTVRPTVSVSSFTRPLISSTSVRSDVARGVETTTSLNPPVCLPLL</sequence>
<name>A0A3P7I2Z8_STRVU</name>
<protein>
    <submittedName>
        <fullName evidence="2">Uncharacterized protein</fullName>
    </submittedName>
</protein>
<feature type="region of interest" description="Disordered" evidence="1">
    <location>
        <begin position="1"/>
        <end position="89"/>
    </location>
</feature>
<organism evidence="2 3">
    <name type="scientific">Strongylus vulgaris</name>
    <name type="common">Blood worm</name>
    <dbReference type="NCBI Taxonomy" id="40348"/>
    <lineage>
        <taxon>Eukaryota</taxon>
        <taxon>Metazoa</taxon>
        <taxon>Ecdysozoa</taxon>
        <taxon>Nematoda</taxon>
        <taxon>Chromadorea</taxon>
        <taxon>Rhabditida</taxon>
        <taxon>Rhabditina</taxon>
        <taxon>Rhabditomorpha</taxon>
        <taxon>Strongyloidea</taxon>
        <taxon>Strongylidae</taxon>
        <taxon>Strongylus</taxon>
    </lineage>
</organism>
<keyword evidence="3" id="KW-1185">Reference proteome</keyword>
<feature type="compositionally biased region" description="Polar residues" evidence="1">
    <location>
        <begin position="13"/>
        <end position="25"/>
    </location>
</feature>
<dbReference type="OrthoDB" id="19014at2759"/>
<evidence type="ECO:0000256" key="1">
    <source>
        <dbReference type="SAM" id="MobiDB-lite"/>
    </source>
</evidence>
<evidence type="ECO:0000313" key="3">
    <source>
        <dbReference type="Proteomes" id="UP000270094"/>
    </source>
</evidence>
<dbReference type="AlphaFoldDB" id="A0A3P7I2Z8"/>
<feature type="compositionally biased region" description="Basic and acidic residues" evidence="1">
    <location>
        <begin position="1"/>
        <end position="11"/>
    </location>
</feature>
<gene>
    <name evidence="2" type="ORF">SVUK_LOCUS2829</name>
</gene>
<dbReference type="EMBL" id="UYYB01006682">
    <property type="protein sequence ID" value="VDM67831.1"/>
    <property type="molecule type" value="Genomic_DNA"/>
</dbReference>
<accession>A0A3P7I2Z8</accession>
<dbReference type="Proteomes" id="UP000270094">
    <property type="component" value="Unassembled WGS sequence"/>
</dbReference>